<dbReference type="GO" id="GO:0031145">
    <property type="term" value="P:anaphase-promoting complex-dependent catabolic process"/>
    <property type="evidence" value="ECO:0007669"/>
    <property type="project" value="TreeGrafter"/>
</dbReference>
<dbReference type="GO" id="GO:0005680">
    <property type="term" value="C:anaphase-promoting complex"/>
    <property type="evidence" value="ECO:0007669"/>
    <property type="project" value="TreeGrafter"/>
</dbReference>
<name>A0A8K0UXE3_9AGAR</name>
<feature type="compositionally biased region" description="Polar residues" evidence="4">
    <location>
        <begin position="294"/>
        <end position="317"/>
    </location>
</feature>
<organism evidence="5 6">
    <name type="scientific">Cristinia sonorae</name>
    <dbReference type="NCBI Taxonomy" id="1940300"/>
    <lineage>
        <taxon>Eukaryota</taxon>
        <taxon>Fungi</taxon>
        <taxon>Dikarya</taxon>
        <taxon>Basidiomycota</taxon>
        <taxon>Agaricomycotina</taxon>
        <taxon>Agaricomycetes</taxon>
        <taxon>Agaricomycetidae</taxon>
        <taxon>Agaricales</taxon>
        <taxon>Pleurotineae</taxon>
        <taxon>Stephanosporaceae</taxon>
        <taxon>Cristinia</taxon>
    </lineage>
</organism>
<evidence type="ECO:0000256" key="1">
    <source>
        <dbReference type="ARBA" id="ARBA00022803"/>
    </source>
</evidence>
<reference evidence="5" key="1">
    <citation type="journal article" date="2021" name="New Phytol.">
        <title>Evolutionary innovations through gain and loss of genes in the ectomycorrhizal Boletales.</title>
        <authorList>
            <person name="Wu G."/>
            <person name="Miyauchi S."/>
            <person name="Morin E."/>
            <person name="Kuo A."/>
            <person name="Drula E."/>
            <person name="Varga T."/>
            <person name="Kohler A."/>
            <person name="Feng B."/>
            <person name="Cao Y."/>
            <person name="Lipzen A."/>
            <person name="Daum C."/>
            <person name="Hundley H."/>
            <person name="Pangilinan J."/>
            <person name="Johnson J."/>
            <person name="Barry K."/>
            <person name="LaButti K."/>
            <person name="Ng V."/>
            <person name="Ahrendt S."/>
            <person name="Min B."/>
            <person name="Choi I.G."/>
            <person name="Park H."/>
            <person name="Plett J.M."/>
            <person name="Magnuson J."/>
            <person name="Spatafora J.W."/>
            <person name="Nagy L.G."/>
            <person name="Henrissat B."/>
            <person name="Grigoriev I.V."/>
            <person name="Yang Z.L."/>
            <person name="Xu J."/>
            <person name="Martin F.M."/>
        </authorList>
    </citation>
    <scope>NUCLEOTIDE SEQUENCE</scope>
    <source>
        <strain evidence="5">KKN 215</strain>
    </source>
</reference>
<feature type="compositionally biased region" description="Polar residues" evidence="4">
    <location>
        <begin position="361"/>
        <end position="373"/>
    </location>
</feature>
<feature type="repeat" description="TPR" evidence="3">
    <location>
        <begin position="609"/>
        <end position="642"/>
    </location>
</feature>
<dbReference type="GO" id="GO:0005737">
    <property type="term" value="C:cytoplasm"/>
    <property type="evidence" value="ECO:0007669"/>
    <property type="project" value="TreeGrafter"/>
</dbReference>
<feature type="repeat" description="TPR" evidence="3">
    <location>
        <begin position="474"/>
        <end position="507"/>
    </location>
</feature>
<feature type="region of interest" description="Disordered" evidence="4">
    <location>
        <begin position="260"/>
        <end position="326"/>
    </location>
</feature>
<dbReference type="Proteomes" id="UP000813824">
    <property type="component" value="Unassembled WGS sequence"/>
</dbReference>
<keyword evidence="1 3" id="KW-0802">TPR repeat</keyword>
<evidence type="ECO:0000313" key="6">
    <source>
        <dbReference type="Proteomes" id="UP000813824"/>
    </source>
</evidence>
<sequence>MQSTIPPTSPLSERFNSLVWSFLDAELHRSALFYAERYYVNDPTNHDARHLFATVLLRAGQSHSAHHLVNQPADSRCIGCLEIKSRCCTALGRHREARVALDETLADPNYVPGSSSSSRAAQTFPSRAALHCTAGLTAMKGKQPDAAAASFREALKADPMMWEAFEGLCTLGFAPDIDEIWPPVPEPSRNGTNLPGPVATGAGFFTPEAGSSSNIPAMFGNNGFPPFRAPGPRDSLASVDSSFYAEDSFRLDHLRPSRSQPAVTSLAVQPPAVRPLSSADETGPVAKKPRSNTRQRTAPPSTTAAESNLRPSKSSGALLQGAGENTKISKTTASKLNLGNIGSSKSSFTGAVTRRMAKMTSGKQPLSKVVQNSTKDRKKVAERIPPLSDSEMDEDAAPPHMPPPIIPIYPTDATPMSPVKPDIPEEVYERAMAEYTVYKLTRTFAIATKALSVYDCRTCLEVLDELPGAQQRSASVMAMVGKAHYELGEYTSAQRAFEAARNLEPYRVWDMEVYSTLLWHLRRSVQLTFLAQELLSINARSPQAWIAVGNTFSLQKERMQALTCFRRAAQLDPGCAYAYTLSGHELIDEDFDKAINFFQSALRADARHYNAWYGLGTCYMRMSKLRLADYHFRKAAEIHPKNAILLGCVGMVHERSGNPDAALALFDEAIRMSPDNALVRYHRAKVLISMKRYDPAIADLESLRDSSPDESNVIFQLARVYRLTGQKVKAAQLLAVARDVSPKSVSKIRKLLETIPDDGSAGDDVMDEG</sequence>
<dbReference type="SUPFAM" id="SSF48452">
    <property type="entry name" value="TPR-like"/>
    <property type="match status" value="1"/>
</dbReference>
<dbReference type="Pfam" id="PF14559">
    <property type="entry name" value="TPR_19"/>
    <property type="match status" value="1"/>
</dbReference>
<accession>A0A8K0UXE3</accession>
<dbReference type="InterPro" id="IPR019734">
    <property type="entry name" value="TPR_rpt"/>
</dbReference>
<dbReference type="EMBL" id="JAEVFJ010000002">
    <property type="protein sequence ID" value="KAH8107198.1"/>
    <property type="molecule type" value="Genomic_DNA"/>
</dbReference>
<dbReference type="Gene3D" id="1.25.40.10">
    <property type="entry name" value="Tetratricopeptide repeat domain"/>
    <property type="match status" value="4"/>
</dbReference>
<evidence type="ECO:0000256" key="3">
    <source>
        <dbReference type="PROSITE-ProRule" id="PRU00339"/>
    </source>
</evidence>
<gene>
    <name evidence="5" type="ORF">BXZ70DRAFT_916756</name>
</gene>
<feature type="repeat" description="TPR" evidence="3">
    <location>
        <begin position="643"/>
        <end position="676"/>
    </location>
</feature>
<dbReference type="Pfam" id="PF13432">
    <property type="entry name" value="TPR_16"/>
    <property type="match status" value="2"/>
</dbReference>
<evidence type="ECO:0000313" key="5">
    <source>
        <dbReference type="EMBL" id="KAH8107198.1"/>
    </source>
</evidence>
<dbReference type="PANTHER" id="PTHR12558">
    <property type="entry name" value="CELL DIVISION CYCLE 16,23,27"/>
    <property type="match status" value="1"/>
</dbReference>
<dbReference type="PROSITE" id="PS50005">
    <property type="entry name" value="TPR"/>
    <property type="match status" value="4"/>
</dbReference>
<dbReference type="InterPro" id="IPR011990">
    <property type="entry name" value="TPR-like_helical_dom_sf"/>
</dbReference>
<evidence type="ECO:0000256" key="2">
    <source>
        <dbReference type="ARBA" id="ARBA00038210"/>
    </source>
</evidence>
<dbReference type="OrthoDB" id="10248520at2759"/>
<proteinExistence type="inferred from homology"/>
<dbReference type="GO" id="GO:0007091">
    <property type="term" value="P:metaphase/anaphase transition of mitotic cell cycle"/>
    <property type="evidence" value="ECO:0007669"/>
    <property type="project" value="TreeGrafter"/>
</dbReference>
<comment type="similarity">
    <text evidence="2">Belongs to the APC3/CDC27 family.</text>
</comment>
<feature type="repeat" description="TPR" evidence="3">
    <location>
        <begin position="542"/>
        <end position="575"/>
    </location>
</feature>
<dbReference type="GO" id="GO:0051301">
    <property type="term" value="P:cell division"/>
    <property type="evidence" value="ECO:0007669"/>
    <property type="project" value="TreeGrafter"/>
</dbReference>
<evidence type="ECO:0000256" key="4">
    <source>
        <dbReference type="SAM" id="MobiDB-lite"/>
    </source>
</evidence>
<feature type="region of interest" description="Disordered" evidence="4">
    <location>
        <begin position="358"/>
        <end position="381"/>
    </location>
</feature>
<protein>
    <submittedName>
        <fullName evidence="5">Protein prenylyltransferase</fullName>
    </submittedName>
</protein>
<dbReference type="GO" id="GO:0016567">
    <property type="term" value="P:protein ubiquitination"/>
    <property type="evidence" value="ECO:0007669"/>
    <property type="project" value="TreeGrafter"/>
</dbReference>
<dbReference type="Pfam" id="PF12895">
    <property type="entry name" value="ANAPC3"/>
    <property type="match status" value="1"/>
</dbReference>
<dbReference type="PANTHER" id="PTHR12558:SF13">
    <property type="entry name" value="CELL DIVISION CYCLE PROTEIN 27 HOMOLOG"/>
    <property type="match status" value="1"/>
</dbReference>
<comment type="caution">
    <text evidence="5">The sequence shown here is derived from an EMBL/GenBank/DDBJ whole genome shotgun (WGS) entry which is preliminary data.</text>
</comment>
<dbReference type="AlphaFoldDB" id="A0A8K0UXE3"/>
<dbReference type="SMART" id="SM00028">
    <property type="entry name" value="TPR"/>
    <property type="match status" value="8"/>
</dbReference>
<keyword evidence="6" id="KW-1185">Reference proteome</keyword>